<dbReference type="SUPFAM" id="SSF53474">
    <property type="entry name" value="alpha/beta-Hydrolases"/>
    <property type="match status" value="1"/>
</dbReference>
<protein>
    <recommendedName>
        <fullName evidence="2">Phospholipase/carboxylesterase/thioesterase domain-containing protein</fullName>
    </recommendedName>
</protein>
<reference evidence="1" key="1">
    <citation type="journal article" date="2015" name="Nature">
        <title>Complex archaea that bridge the gap between prokaryotes and eukaryotes.</title>
        <authorList>
            <person name="Spang A."/>
            <person name="Saw J.H."/>
            <person name="Jorgensen S.L."/>
            <person name="Zaremba-Niedzwiedzka K."/>
            <person name="Martijn J."/>
            <person name="Lind A.E."/>
            <person name="van Eijk R."/>
            <person name="Schleper C."/>
            <person name="Guy L."/>
            <person name="Ettema T.J."/>
        </authorList>
    </citation>
    <scope>NUCLEOTIDE SEQUENCE</scope>
</reference>
<sequence>MSKAIVAFISAAILSAAGVQAGLLSTPKDYAPSKSWPVVVSTQDNPSPELMKNTSYFLVHAGGKGTEATKKIIAELKSLAARYNIDPMRIYGTGFSRGGQEILIQAWQHPHWFAAIAPVCSDLREKPDRNDRHLNVKYLRNVPTLMLHGEGDNFRRTGRVEYELAKAAGVPVTWKMYPGGHSPALPFKKNVKLLTDFFDKHKLDPYPKKVVHLVEHPRYSRAFWVDSTLVKVTPKVKAVFTVEVKKGNRIEVTANEHVATLDLHLSAKLLDMTKPVTVVAGKKVLYKG</sequence>
<gene>
    <name evidence="1" type="ORF">LCGC14_3095300</name>
</gene>
<dbReference type="AlphaFoldDB" id="A0A0F8W9F1"/>
<evidence type="ECO:0008006" key="2">
    <source>
        <dbReference type="Google" id="ProtNLM"/>
    </source>
</evidence>
<proteinExistence type="predicted"/>
<dbReference type="InterPro" id="IPR029058">
    <property type="entry name" value="AB_hydrolase_fold"/>
</dbReference>
<evidence type="ECO:0000313" key="1">
    <source>
        <dbReference type="EMBL" id="KKK53387.1"/>
    </source>
</evidence>
<name>A0A0F8W9F1_9ZZZZ</name>
<dbReference type="EMBL" id="LAZR01066532">
    <property type="protein sequence ID" value="KKK53387.1"/>
    <property type="molecule type" value="Genomic_DNA"/>
</dbReference>
<feature type="non-terminal residue" evidence="1">
    <location>
        <position position="288"/>
    </location>
</feature>
<dbReference type="Gene3D" id="3.40.50.1820">
    <property type="entry name" value="alpha/beta hydrolase"/>
    <property type="match status" value="1"/>
</dbReference>
<organism evidence="1">
    <name type="scientific">marine sediment metagenome</name>
    <dbReference type="NCBI Taxonomy" id="412755"/>
    <lineage>
        <taxon>unclassified sequences</taxon>
        <taxon>metagenomes</taxon>
        <taxon>ecological metagenomes</taxon>
    </lineage>
</organism>
<accession>A0A0F8W9F1</accession>
<comment type="caution">
    <text evidence="1">The sequence shown here is derived from an EMBL/GenBank/DDBJ whole genome shotgun (WGS) entry which is preliminary data.</text>
</comment>